<evidence type="ECO:0000313" key="1">
    <source>
        <dbReference type="EMBL" id="CAB4040428.1"/>
    </source>
</evidence>
<dbReference type="EMBL" id="CACRXK020026783">
    <property type="protein sequence ID" value="CAB4040428.1"/>
    <property type="molecule type" value="Genomic_DNA"/>
</dbReference>
<organism evidence="1 2">
    <name type="scientific">Paramuricea clavata</name>
    <name type="common">Red gorgonian</name>
    <name type="synonym">Violescent sea-whip</name>
    <dbReference type="NCBI Taxonomy" id="317549"/>
    <lineage>
        <taxon>Eukaryota</taxon>
        <taxon>Metazoa</taxon>
        <taxon>Cnidaria</taxon>
        <taxon>Anthozoa</taxon>
        <taxon>Octocorallia</taxon>
        <taxon>Malacalcyonacea</taxon>
        <taxon>Plexauridae</taxon>
        <taxon>Paramuricea</taxon>
    </lineage>
</organism>
<evidence type="ECO:0000313" key="2">
    <source>
        <dbReference type="Proteomes" id="UP001152795"/>
    </source>
</evidence>
<keyword evidence="2" id="KW-1185">Reference proteome</keyword>
<gene>
    <name evidence="1" type="ORF">PACLA_8A062037</name>
</gene>
<comment type="caution">
    <text evidence="1">The sequence shown here is derived from an EMBL/GenBank/DDBJ whole genome shotgun (WGS) entry which is preliminary data.</text>
</comment>
<dbReference type="AlphaFoldDB" id="A0A7D9K3N7"/>
<dbReference type="Proteomes" id="UP001152795">
    <property type="component" value="Unassembled WGS sequence"/>
</dbReference>
<proteinExistence type="predicted"/>
<sequence>MGQLPEARLKSSPAFKHVTIDLFQPYSVCGEVQKRTSENLFAKFMMSQPGRFSNQKGVLKALNDVRRRSGKRVFTSFDESKRKDVDDVLAKEAINGFRVDACTGACGKCCEIDGCCGSGACGGDVGCGGADFCPGAAGDC</sequence>
<reference evidence="1" key="1">
    <citation type="submission" date="2020-04" db="EMBL/GenBank/DDBJ databases">
        <authorList>
            <person name="Alioto T."/>
            <person name="Alioto T."/>
            <person name="Gomez Garrido J."/>
        </authorList>
    </citation>
    <scope>NUCLEOTIDE SEQUENCE</scope>
    <source>
        <strain evidence="1">A484AB</strain>
    </source>
</reference>
<protein>
    <submittedName>
        <fullName evidence="1">Uncharacterized protein</fullName>
    </submittedName>
</protein>
<accession>A0A7D9K3N7</accession>
<name>A0A7D9K3N7_PARCT</name>